<feature type="compositionally biased region" description="Low complexity" evidence="9">
    <location>
        <begin position="717"/>
        <end position="731"/>
    </location>
</feature>
<feature type="compositionally biased region" description="Polar residues" evidence="9">
    <location>
        <begin position="489"/>
        <end position="500"/>
    </location>
</feature>
<dbReference type="Gene3D" id="1.10.720.30">
    <property type="entry name" value="SAP domain"/>
    <property type="match status" value="1"/>
</dbReference>
<keyword evidence="6" id="KW-0539">Nucleus</keyword>
<evidence type="ECO:0000256" key="8">
    <source>
        <dbReference type="SAM" id="Coils"/>
    </source>
</evidence>
<dbReference type="Pfam" id="PF02037">
    <property type="entry name" value="SAP"/>
    <property type="match status" value="1"/>
</dbReference>
<dbReference type="InterPro" id="IPR036361">
    <property type="entry name" value="SAP_dom_sf"/>
</dbReference>
<dbReference type="SMART" id="SM00513">
    <property type="entry name" value="SAP"/>
    <property type="match status" value="1"/>
</dbReference>
<evidence type="ECO:0000256" key="5">
    <source>
        <dbReference type="ARBA" id="ARBA00023163"/>
    </source>
</evidence>
<evidence type="ECO:0000256" key="4">
    <source>
        <dbReference type="ARBA" id="ARBA00023054"/>
    </source>
</evidence>
<dbReference type="Proteomes" id="UP000887565">
    <property type="component" value="Unplaced"/>
</dbReference>
<dbReference type="Pfam" id="PF02755">
    <property type="entry name" value="RPEL"/>
    <property type="match status" value="1"/>
</dbReference>
<evidence type="ECO:0000259" key="10">
    <source>
        <dbReference type="PROSITE" id="PS50800"/>
    </source>
</evidence>
<dbReference type="InterPro" id="IPR004018">
    <property type="entry name" value="RPEL_repeat"/>
</dbReference>
<dbReference type="Gene3D" id="6.10.150.10">
    <property type="match status" value="1"/>
</dbReference>
<feature type="compositionally biased region" description="Basic residues" evidence="9">
    <location>
        <begin position="963"/>
        <end position="974"/>
    </location>
</feature>
<dbReference type="SUPFAM" id="SSF68906">
    <property type="entry name" value="SAP domain"/>
    <property type="match status" value="1"/>
</dbReference>
<dbReference type="PANTHER" id="PTHR22793">
    <property type="entry name" value="MYOCARDIN-RELATED TRANSCRIPTION FACTOR-RELATED"/>
    <property type="match status" value="1"/>
</dbReference>
<evidence type="ECO:0000256" key="2">
    <source>
        <dbReference type="ARBA" id="ARBA00022737"/>
    </source>
</evidence>
<keyword evidence="2" id="KW-0677">Repeat</keyword>
<dbReference type="GO" id="GO:0005634">
    <property type="term" value="C:nucleus"/>
    <property type="evidence" value="ECO:0007669"/>
    <property type="project" value="UniProtKB-SubCell"/>
</dbReference>
<keyword evidence="5" id="KW-0804">Transcription</keyword>
<keyword evidence="4 8" id="KW-0175">Coiled coil</keyword>
<keyword evidence="3" id="KW-0805">Transcription regulation</keyword>
<dbReference type="WBParaSite" id="nRc.2.0.1.t20798-RA">
    <property type="protein sequence ID" value="nRc.2.0.1.t20798-RA"/>
    <property type="gene ID" value="nRc.2.0.1.g20798"/>
</dbReference>
<evidence type="ECO:0000256" key="3">
    <source>
        <dbReference type="ARBA" id="ARBA00023015"/>
    </source>
</evidence>
<dbReference type="GO" id="GO:0003713">
    <property type="term" value="F:transcription coactivator activity"/>
    <property type="evidence" value="ECO:0007669"/>
    <property type="project" value="TreeGrafter"/>
</dbReference>
<protein>
    <submittedName>
        <fullName evidence="12">SAP domain-containing protein</fullName>
    </submittedName>
</protein>
<proteinExistence type="predicted"/>
<feature type="region of interest" description="Disordered" evidence="9">
    <location>
        <begin position="709"/>
        <end position="731"/>
    </location>
</feature>
<feature type="region of interest" description="Disordered" evidence="9">
    <location>
        <begin position="933"/>
        <end position="981"/>
    </location>
</feature>
<sequence length="1179" mass="131668">AVAADRLISETAHKLKKSRLVDCLNDKLSNRPGPLELVRENILLVDADLEKAVKDGTLQFASTHPIDSVYRLSFSGTDSLPKTTDKIVEKVDEKKVIKIEEIRRKNEKSNLNVEDMHETPVAPPDSSMLLNSQNVNLQLHRESVSTYMDMDDHEMKHCRLDNTQTSSPETDVQEAFGEVAPQGTVTPIDSLAVTHISTNNLSTSNVIDINSTSEFIACSKIESVSTNLTTSAKNNSQKYKRKNKNGIKLTTNGGATKAKMMKNSTKINNNNNVQHMESTNFGGGSGSHVLNLNGKLVVVRTAHNNDHKKDANYEILLQQQQLLLQWEKELKQKYPNATVQFVPTSALNHRNVNIFDSSNNNIDFIDIDSNPGSTADNTIQYPNSMNQQQAITGEFSQHCTYLNENSTAKELLSPPTDYNPGFLTLSQVEKPTREPKIVEKLEDIKVHDLKSECKKRNLPVSGSKNNLVERLKPYEESVVAYVKDRNRTSKSPPDLQNNGSLAREEESVQKSPIIGGSLPPISFLSSSSTSVNDCNAPTPVYQIQPRSSQLLESPDNSVQNRRFSAPVCEQPSLAFDESPSGIDLSALNFGSSPVPSHDNASIYLNVWNLLSILHSSQDYLLVFYIIPSTQWRCLVDYIAIQFFLCDNVKNGPLQSKLPMLSLREDVIKSQQTKIDELHRELQKSQDILKQQQQLILAAKKVQSESIIEQHSYTQQHPKQSSVSPDISSQSDSKQVQRSHIQTFLQQKLQQQQIQQQLNVQRELESAQLRLEEESQVHQAVSEIVRLLRQEPKIALLILRLLKRYQIEEKRSKQQIQQNDHHSAPNCSTNSLLNLMSNASSSSILSNGYSVNDHQAKILVKQQNDFRQLKTGIVVPSTFDCDQNVATNSFNSNHEIDTGNGVEETAMVNKSNNVDFIKRAASMDSLNAPSLVVNTNQKSTKHKKNSPSSGKITNDNGESPAKVKVTRKYTKHKPPKNAVVTSMSTSSATTITTASDKISTNNVNSNVMVLVSSEIDGSQVIQNLNNNNNNVDMEDIFRSVLDYAIKNGDRHQRMVDNGLGSNGVDQQRFHRSHEIGVKDEVTILNPEQIIDYTDLEKMDDSEICSDRIPKRLVLPNGSETFGYSKNEAFDDLMEVLRNNEECNFLERVVMESGTDAGFSLGSHNLINITTKGLDQLGKSF</sequence>
<dbReference type="InterPro" id="IPR043451">
    <property type="entry name" value="Myocardin-like"/>
</dbReference>
<evidence type="ECO:0000256" key="6">
    <source>
        <dbReference type="ARBA" id="ARBA00023242"/>
    </source>
</evidence>
<feature type="domain" description="SAP" evidence="10">
    <location>
        <begin position="441"/>
        <end position="475"/>
    </location>
</feature>
<dbReference type="InterPro" id="IPR003034">
    <property type="entry name" value="SAP_dom"/>
</dbReference>
<dbReference type="PANTHER" id="PTHR22793:SF12">
    <property type="entry name" value="MYOCARDIN-RELATED TRANSCRIPTION FACTOR, ISOFORM H"/>
    <property type="match status" value="1"/>
</dbReference>
<dbReference type="AlphaFoldDB" id="A0A915J4Q3"/>
<evidence type="ECO:0000313" key="12">
    <source>
        <dbReference type="WBParaSite" id="nRc.2.0.1.t20798-RA"/>
    </source>
</evidence>
<evidence type="ECO:0000256" key="9">
    <source>
        <dbReference type="SAM" id="MobiDB-lite"/>
    </source>
</evidence>
<dbReference type="PROSITE" id="PS51073">
    <property type="entry name" value="RPEL"/>
    <property type="match status" value="1"/>
</dbReference>
<evidence type="ECO:0000256" key="1">
    <source>
        <dbReference type="ARBA" id="ARBA00004123"/>
    </source>
</evidence>
<dbReference type="GO" id="GO:0045944">
    <property type="term" value="P:positive regulation of transcription by RNA polymerase II"/>
    <property type="evidence" value="ECO:0007669"/>
    <property type="project" value="TreeGrafter"/>
</dbReference>
<feature type="compositionally biased region" description="Polar residues" evidence="9">
    <location>
        <begin position="945"/>
        <end position="956"/>
    </location>
</feature>
<feature type="coiled-coil region" evidence="8">
    <location>
        <begin position="667"/>
        <end position="694"/>
    </location>
</feature>
<name>A0A915J4Q3_ROMCU</name>
<feature type="repeat" description="RPEL" evidence="7">
    <location>
        <begin position="22"/>
        <end position="47"/>
    </location>
</feature>
<organism evidence="11 12">
    <name type="scientific">Romanomermis culicivorax</name>
    <name type="common">Nematode worm</name>
    <dbReference type="NCBI Taxonomy" id="13658"/>
    <lineage>
        <taxon>Eukaryota</taxon>
        <taxon>Metazoa</taxon>
        <taxon>Ecdysozoa</taxon>
        <taxon>Nematoda</taxon>
        <taxon>Enoplea</taxon>
        <taxon>Dorylaimia</taxon>
        <taxon>Mermithida</taxon>
        <taxon>Mermithoidea</taxon>
        <taxon>Mermithidae</taxon>
        <taxon>Romanomermis</taxon>
    </lineage>
</organism>
<feature type="region of interest" description="Disordered" evidence="9">
    <location>
        <begin position="483"/>
        <end position="514"/>
    </location>
</feature>
<accession>A0A915J4Q3</accession>
<evidence type="ECO:0000313" key="11">
    <source>
        <dbReference type="Proteomes" id="UP000887565"/>
    </source>
</evidence>
<comment type="subcellular location">
    <subcellularLocation>
        <location evidence="1">Nucleus</location>
    </subcellularLocation>
</comment>
<reference evidence="12" key="1">
    <citation type="submission" date="2022-11" db="UniProtKB">
        <authorList>
            <consortium name="WormBaseParasite"/>
        </authorList>
    </citation>
    <scope>IDENTIFICATION</scope>
</reference>
<evidence type="ECO:0000256" key="7">
    <source>
        <dbReference type="PROSITE-ProRule" id="PRU00401"/>
    </source>
</evidence>
<keyword evidence="11" id="KW-1185">Reference proteome</keyword>
<dbReference type="PROSITE" id="PS50800">
    <property type="entry name" value="SAP"/>
    <property type="match status" value="1"/>
</dbReference>